<gene>
    <name evidence="2" type="ORF">SDC9_177253</name>
</gene>
<dbReference type="GO" id="GO:0008745">
    <property type="term" value="F:N-acetylmuramoyl-L-alanine amidase activity"/>
    <property type="evidence" value="ECO:0007669"/>
    <property type="project" value="InterPro"/>
</dbReference>
<name>A0A645GTZ8_9ZZZZ</name>
<dbReference type="GO" id="GO:0009253">
    <property type="term" value="P:peptidoglycan catabolic process"/>
    <property type="evidence" value="ECO:0007669"/>
    <property type="project" value="InterPro"/>
</dbReference>
<dbReference type="AlphaFoldDB" id="A0A645GTZ8"/>
<evidence type="ECO:0000259" key="1">
    <source>
        <dbReference type="SMART" id="SM00646"/>
    </source>
</evidence>
<feature type="domain" description="MurNAc-LAA" evidence="1">
    <location>
        <begin position="25"/>
        <end position="138"/>
    </location>
</feature>
<evidence type="ECO:0000313" key="2">
    <source>
        <dbReference type="EMBL" id="MPN29800.1"/>
    </source>
</evidence>
<proteinExistence type="predicted"/>
<dbReference type="Gene3D" id="3.40.630.40">
    <property type="entry name" value="Zn-dependent exopeptidases"/>
    <property type="match status" value="1"/>
</dbReference>
<dbReference type="SUPFAM" id="SSF53187">
    <property type="entry name" value="Zn-dependent exopeptidases"/>
    <property type="match status" value="1"/>
</dbReference>
<comment type="caution">
    <text evidence="2">The sequence shown here is derived from an EMBL/GenBank/DDBJ whole genome shotgun (WGS) entry which is preliminary data.</text>
</comment>
<organism evidence="2">
    <name type="scientific">bioreactor metagenome</name>
    <dbReference type="NCBI Taxonomy" id="1076179"/>
    <lineage>
        <taxon>unclassified sequences</taxon>
        <taxon>metagenomes</taxon>
        <taxon>ecological metagenomes</taxon>
    </lineage>
</organism>
<reference evidence="2" key="1">
    <citation type="submission" date="2019-08" db="EMBL/GenBank/DDBJ databases">
        <authorList>
            <person name="Kucharzyk K."/>
            <person name="Murdoch R.W."/>
            <person name="Higgins S."/>
            <person name="Loffler F."/>
        </authorList>
    </citation>
    <scope>NUCLEOTIDE SEQUENCE</scope>
</reference>
<dbReference type="Pfam" id="PF01520">
    <property type="entry name" value="Amidase_3"/>
    <property type="match status" value="1"/>
</dbReference>
<dbReference type="InterPro" id="IPR002508">
    <property type="entry name" value="MurNAc-LAA_cat"/>
</dbReference>
<protein>
    <recommendedName>
        <fullName evidence="1">MurNAc-LAA domain-containing protein</fullName>
    </recommendedName>
</protein>
<accession>A0A645GTZ8</accession>
<dbReference type="EMBL" id="VSSQ01080653">
    <property type="protein sequence ID" value="MPN29800.1"/>
    <property type="molecule type" value="Genomic_DNA"/>
</dbReference>
<dbReference type="SMART" id="SM00646">
    <property type="entry name" value="Ami_3"/>
    <property type="match status" value="1"/>
</dbReference>
<sequence length="149" mass="16532">MVPYLRASNISFNRNNPNDSLAQAIAQSNAGEYDLHLALHSNASPENLAGMLQGPDVYYYAFSLDGEKAANIFAKNLAQIYPNPDLVTTIPNTTLAELRRTRATAILIELAYHDNYEDANWIANNIEAIAENFAFSLAEYFGIPFVDPF</sequence>